<keyword evidence="1" id="KW-0812">Transmembrane</keyword>
<keyword evidence="3" id="KW-1185">Reference proteome</keyword>
<evidence type="ECO:0000256" key="1">
    <source>
        <dbReference type="SAM" id="Phobius"/>
    </source>
</evidence>
<dbReference type="Proteomes" id="UP001432202">
    <property type="component" value="Chromosome"/>
</dbReference>
<dbReference type="GeneID" id="89336239"/>
<name>A0AAX4L5P9_9CREN</name>
<gene>
    <name evidence="2" type="ORF">V6M85_05685</name>
</gene>
<keyword evidence="1" id="KW-0472">Membrane</keyword>
<evidence type="ECO:0000313" key="2">
    <source>
        <dbReference type="EMBL" id="WWQ61563.1"/>
    </source>
</evidence>
<dbReference type="RefSeq" id="WP_338604096.1">
    <property type="nucleotide sequence ID" value="NZ_CP146016.1"/>
</dbReference>
<reference evidence="2 3" key="1">
    <citation type="submission" date="2024-02" db="EMBL/GenBank/DDBJ databases">
        <title>STSV induces naive adaptation in Sulfolobus.</title>
        <authorList>
            <person name="Xiang X."/>
            <person name="Song M."/>
        </authorList>
    </citation>
    <scope>NUCLEOTIDE SEQUENCE [LARGE SCALE GENOMIC DNA]</scope>
    <source>
        <strain evidence="2 3">RT2</strain>
    </source>
</reference>
<dbReference type="EMBL" id="CP146016">
    <property type="protein sequence ID" value="WWQ61563.1"/>
    <property type="molecule type" value="Genomic_DNA"/>
</dbReference>
<evidence type="ECO:0000313" key="3">
    <source>
        <dbReference type="Proteomes" id="UP001432202"/>
    </source>
</evidence>
<keyword evidence="1" id="KW-1133">Transmembrane helix</keyword>
<accession>A0AAX4L5P9</accession>
<proteinExistence type="predicted"/>
<organism evidence="2 3">
    <name type="scientific">Sulfolobus tengchongensis</name>
    <dbReference type="NCBI Taxonomy" id="207809"/>
    <lineage>
        <taxon>Archaea</taxon>
        <taxon>Thermoproteota</taxon>
        <taxon>Thermoprotei</taxon>
        <taxon>Sulfolobales</taxon>
        <taxon>Sulfolobaceae</taxon>
        <taxon>Sulfolobus</taxon>
    </lineage>
</organism>
<protein>
    <submittedName>
        <fullName evidence="2">Uncharacterized protein</fullName>
    </submittedName>
</protein>
<dbReference type="AlphaFoldDB" id="A0AAX4L5P9"/>
<sequence length="231" mass="25998">MANLSLLLLVLFATLFPHAFVEYSINIYVYSAHQSLSELLIEDVVNVFPNDTFSYNVTVFVLNFSEIFPSSINYDNLSCPRNFLYIPNAKNSIIQRNIVLTLTNESEGYYIYKGVSYMGYNEFDWYYFVNDSGVPSKIILVQKNEYGQPVSITTYTLVRSNLINGEEEPIIPAGFKLVNGASVSSGLSDNLDTALNSSMGGDIFFSILVLIPVLVGVKYYVDKRKKVYPSD</sequence>
<feature type="transmembrane region" description="Helical" evidence="1">
    <location>
        <begin position="203"/>
        <end position="221"/>
    </location>
</feature>